<dbReference type="SUPFAM" id="SSF49265">
    <property type="entry name" value="Fibronectin type III"/>
    <property type="match status" value="1"/>
</dbReference>
<evidence type="ECO:0000259" key="2">
    <source>
        <dbReference type="PROSITE" id="PS50853"/>
    </source>
</evidence>
<evidence type="ECO:0000313" key="4">
    <source>
        <dbReference type="EMBL" id="XBH13458.1"/>
    </source>
</evidence>
<dbReference type="InterPro" id="IPR003961">
    <property type="entry name" value="FN3_dom"/>
</dbReference>
<reference evidence="4" key="1">
    <citation type="submission" date="2023-03" db="EMBL/GenBank/DDBJ databases">
        <title>Edaphobacter sp.</title>
        <authorList>
            <person name="Huber K.J."/>
            <person name="Papendorf J."/>
            <person name="Pilke C."/>
            <person name="Bunk B."/>
            <person name="Sproeer C."/>
            <person name="Pester M."/>
        </authorList>
    </citation>
    <scope>NUCLEOTIDE SEQUENCE</scope>
    <source>
        <strain evidence="3">DSM 109919</strain>
        <strain evidence="4">DSM 109920</strain>
    </source>
</reference>
<proteinExistence type="predicted"/>
<dbReference type="KEGG" id="epl:P4G45_16290"/>
<dbReference type="InterPro" id="IPR013783">
    <property type="entry name" value="Ig-like_fold"/>
</dbReference>
<dbReference type="AlphaFoldDB" id="A0AAU7D8A5"/>
<name>A0AAU7D8A5_9BACT</name>
<evidence type="ECO:0000256" key="1">
    <source>
        <dbReference type="SAM" id="MobiDB-lite"/>
    </source>
</evidence>
<dbReference type="PROSITE" id="PS50853">
    <property type="entry name" value="FN3"/>
    <property type="match status" value="1"/>
</dbReference>
<dbReference type="EMBL" id="CP121194">
    <property type="protein sequence ID" value="XBH10021.1"/>
    <property type="molecule type" value="Genomic_DNA"/>
</dbReference>
<dbReference type="SMART" id="SM00060">
    <property type="entry name" value="FN3"/>
    <property type="match status" value="3"/>
</dbReference>
<protein>
    <submittedName>
        <fullName evidence="4">Fibronectin type III domain-containing protein</fullName>
    </submittedName>
</protein>
<accession>A0AAU7CZE0</accession>
<gene>
    <name evidence="3" type="ORF">P4G45_16290</name>
    <name evidence="4" type="ORF">P8936_17500</name>
</gene>
<feature type="region of interest" description="Disordered" evidence="1">
    <location>
        <begin position="350"/>
        <end position="369"/>
    </location>
</feature>
<feature type="domain" description="Fibronectin type-III" evidence="2">
    <location>
        <begin position="270"/>
        <end position="369"/>
    </location>
</feature>
<dbReference type="EMBL" id="CP121195">
    <property type="protein sequence ID" value="XBH13458.1"/>
    <property type="molecule type" value="Genomic_DNA"/>
</dbReference>
<organism evidence="4">
    <name type="scientific">Edaphobacter paludis</name>
    <dbReference type="NCBI Taxonomy" id="3035702"/>
    <lineage>
        <taxon>Bacteria</taxon>
        <taxon>Pseudomonadati</taxon>
        <taxon>Acidobacteriota</taxon>
        <taxon>Terriglobia</taxon>
        <taxon>Terriglobales</taxon>
        <taxon>Acidobacteriaceae</taxon>
        <taxon>Edaphobacter</taxon>
    </lineage>
</organism>
<evidence type="ECO:0000313" key="3">
    <source>
        <dbReference type="EMBL" id="XBH10021.1"/>
    </source>
</evidence>
<dbReference type="CDD" id="cd00063">
    <property type="entry name" value="FN3"/>
    <property type="match status" value="1"/>
</dbReference>
<accession>A0AAU7D8A5</accession>
<feature type="region of interest" description="Disordered" evidence="1">
    <location>
        <begin position="211"/>
        <end position="232"/>
    </location>
</feature>
<sequence>MEFPSQPDQRSVTILSFACLIAFASGCASPGPARPPSLHLPHVVTDLSATRTGNEVALRWTTPDKTTDGLNIQPPLTAEICRKLATQPATCTPVKHLPVHPGPSGATDALPSSLTADPATLLTYRVQIFNTNGHSAGLSNPAFAAGGAAPPPVEDVKITPIRDGAMVEWKPQSISSFIDLDRNLVQATAPKKPSTRQPRQLTVATPAEVHLQAGRQTADPGGTIDPTAQRGETYRYTAQRVRAVTLGGHALEIRSVPSPTITTLMRDTFPPAAPTGLAAVPGTASIDLSWEPNTEPDLAGYIVFRQPVASDGTLTAAPSRLTPTPIPAPAFSDLTATTGQTYSYRVVAIDSTGNQSPPSTDVRESRRSQ</sequence>
<dbReference type="InterPro" id="IPR036116">
    <property type="entry name" value="FN3_sf"/>
</dbReference>
<dbReference type="RefSeq" id="WP_348267528.1">
    <property type="nucleotide sequence ID" value="NZ_CP121194.1"/>
</dbReference>
<dbReference type="Gene3D" id="2.60.40.10">
    <property type="entry name" value="Immunoglobulins"/>
    <property type="match status" value="1"/>
</dbReference>